<dbReference type="EMBL" id="JBHSDK010000005">
    <property type="protein sequence ID" value="MFC4334368.1"/>
    <property type="molecule type" value="Genomic_DNA"/>
</dbReference>
<dbReference type="Gene3D" id="3.40.50.720">
    <property type="entry name" value="NAD(P)-binding Rossmann-like Domain"/>
    <property type="match status" value="1"/>
</dbReference>
<evidence type="ECO:0000259" key="3">
    <source>
        <dbReference type="Pfam" id="PF05368"/>
    </source>
</evidence>
<comment type="similarity">
    <text evidence="1">Belongs to the NmrA-type oxidoreductase family.</text>
</comment>
<keyword evidence="5" id="KW-1185">Reference proteome</keyword>
<dbReference type="Proteomes" id="UP001595823">
    <property type="component" value="Unassembled WGS sequence"/>
</dbReference>
<evidence type="ECO:0000313" key="5">
    <source>
        <dbReference type="Proteomes" id="UP001595823"/>
    </source>
</evidence>
<sequence>MTRENKTILVAGATGTQGRPTVAWLLRDGWSVRALVRDRTTAAAQELAGKGAELAVGDFDEERTLAAALRRAHGLFAIPPVDYGETGWDTDREYGRGKRIVDLAADSGVRHIVFSTIATTTGPGLPGSSGKRRIEEALGGSGVTFTVLRPVRFMENYLLSGTPVDGLRKGVHRHLFHPDGRMQIIAVEDVAVFAGMAFAEPETYGGMLLELAGDEPTPVEAAARISNAIDGSVRYERVSKSEAEALGPEIARVWNLWEEGHSWRADIPRLRELHPGLKTLDDWLESGGSADIARLEGQRGPVPGRR</sequence>
<evidence type="ECO:0000256" key="2">
    <source>
        <dbReference type="ARBA" id="ARBA00022857"/>
    </source>
</evidence>
<dbReference type="PANTHER" id="PTHR42748">
    <property type="entry name" value="NITROGEN METABOLITE REPRESSION PROTEIN NMRA FAMILY MEMBER"/>
    <property type="match status" value="1"/>
</dbReference>
<protein>
    <submittedName>
        <fullName evidence="4">NmrA family NAD(P)-binding protein</fullName>
    </submittedName>
</protein>
<dbReference type="Gene3D" id="3.90.25.10">
    <property type="entry name" value="UDP-galactose 4-epimerase, domain 1"/>
    <property type="match status" value="1"/>
</dbReference>
<gene>
    <name evidence="4" type="ORF">ACFPET_04055</name>
</gene>
<dbReference type="PANTHER" id="PTHR42748:SF7">
    <property type="entry name" value="NMRA LIKE REDOX SENSOR 1-RELATED"/>
    <property type="match status" value="1"/>
</dbReference>
<name>A0ABV8TVC2_9ACTN</name>
<dbReference type="InterPro" id="IPR008030">
    <property type="entry name" value="NmrA-like"/>
</dbReference>
<dbReference type="InterPro" id="IPR036291">
    <property type="entry name" value="NAD(P)-bd_dom_sf"/>
</dbReference>
<comment type="caution">
    <text evidence="4">The sequence shown here is derived from an EMBL/GenBank/DDBJ whole genome shotgun (WGS) entry which is preliminary data.</text>
</comment>
<dbReference type="InterPro" id="IPR051164">
    <property type="entry name" value="NmrA-like_oxidored"/>
</dbReference>
<keyword evidence="2" id="KW-0521">NADP</keyword>
<dbReference type="SUPFAM" id="SSF51735">
    <property type="entry name" value="NAD(P)-binding Rossmann-fold domains"/>
    <property type="match status" value="1"/>
</dbReference>
<organism evidence="4 5">
    <name type="scientific">Salininema proteolyticum</name>
    <dbReference type="NCBI Taxonomy" id="1607685"/>
    <lineage>
        <taxon>Bacteria</taxon>
        <taxon>Bacillati</taxon>
        <taxon>Actinomycetota</taxon>
        <taxon>Actinomycetes</taxon>
        <taxon>Glycomycetales</taxon>
        <taxon>Glycomycetaceae</taxon>
        <taxon>Salininema</taxon>
    </lineage>
</organism>
<dbReference type="Pfam" id="PF05368">
    <property type="entry name" value="NmrA"/>
    <property type="match status" value="1"/>
</dbReference>
<reference evidence="5" key="1">
    <citation type="journal article" date="2019" name="Int. J. Syst. Evol. Microbiol.">
        <title>The Global Catalogue of Microorganisms (GCM) 10K type strain sequencing project: providing services to taxonomists for standard genome sequencing and annotation.</title>
        <authorList>
            <consortium name="The Broad Institute Genomics Platform"/>
            <consortium name="The Broad Institute Genome Sequencing Center for Infectious Disease"/>
            <person name="Wu L."/>
            <person name="Ma J."/>
        </authorList>
    </citation>
    <scope>NUCLEOTIDE SEQUENCE [LARGE SCALE GENOMIC DNA]</scope>
    <source>
        <strain evidence="5">IBRC-M 10908</strain>
    </source>
</reference>
<dbReference type="RefSeq" id="WP_380618108.1">
    <property type="nucleotide sequence ID" value="NZ_JBHSDK010000005.1"/>
</dbReference>
<proteinExistence type="inferred from homology"/>
<evidence type="ECO:0000256" key="1">
    <source>
        <dbReference type="ARBA" id="ARBA00006328"/>
    </source>
</evidence>
<feature type="domain" description="NmrA-like" evidence="3">
    <location>
        <begin position="5"/>
        <end position="242"/>
    </location>
</feature>
<accession>A0ABV8TVC2</accession>
<evidence type="ECO:0000313" key="4">
    <source>
        <dbReference type="EMBL" id="MFC4334368.1"/>
    </source>
</evidence>